<keyword evidence="1" id="KW-0732">Signal</keyword>
<sequence>MCRSMFLVAQFFLRILLIFVSRTRRSQSCSKKFFMSENSWHIKTIHFRDRQKAIFFTSIMEPSLRQQ</sequence>
<evidence type="ECO:0000256" key="1">
    <source>
        <dbReference type="SAM" id="SignalP"/>
    </source>
</evidence>
<proteinExistence type="predicted"/>
<name>A0A6M2DWR9_XENCH</name>
<dbReference type="AlphaFoldDB" id="A0A6M2DWR9"/>
<evidence type="ECO:0000313" key="2">
    <source>
        <dbReference type="EMBL" id="NOV50692.1"/>
    </source>
</evidence>
<dbReference type="EMBL" id="GIIL01006966">
    <property type="protein sequence ID" value="NOV50692.1"/>
    <property type="molecule type" value="Transcribed_RNA"/>
</dbReference>
<reference evidence="2" key="1">
    <citation type="submission" date="2020-03" db="EMBL/GenBank/DDBJ databases">
        <title>Transcriptomic Profiling of the Digestive Tract of the Rat Flea, Xenopsylla cheopis, Following Blood Feeding and Infection with Yersinia pestis.</title>
        <authorList>
            <person name="Bland D.M."/>
            <person name="Martens C.A."/>
            <person name="Virtaneva K."/>
            <person name="Kanakabandi K."/>
            <person name="Long D."/>
            <person name="Rosenke R."/>
            <person name="Saturday G.A."/>
            <person name="Hoyt F.H."/>
            <person name="Bruno D.P."/>
            <person name="Ribeiro J.M.C."/>
            <person name="Hinnebusch J."/>
        </authorList>
    </citation>
    <scope>NUCLEOTIDE SEQUENCE</scope>
</reference>
<feature type="signal peptide" evidence="1">
    <location>
        <begin position="1"/>
        <end position="28"/>
    </location>
</feature>
<accession>A0A6M2DWR9</accession>
<organism evidence="2">
    <name type="scientific">Xenopsylla cheopis</name>
    <name type="common">Oriental rat flea</name>
    <name type="synonym">Pulex cheopis</name>
    <dbReference type="NCBI Taxonomy" id="163159"/>
    <lineage>
        <taxon>Eukaryota</taxon>
        <taxon>Metazoa</taxon>
        <taxon>Ecdysozoa</taxon>
        <taxon>Arthropoda</taxon>
        <taxon>Hexapoda</taxon>
        <taxon>Insecta</taxon>
        <taxon>Pterygota</taxon>
        <taxon>Neoptera</taxon>
        <taxon>Endopterygota</taxon>
        <taxon>Siphonaptera</taxon>
        <taxon>Pulicidae</taxon>
        <taxon>Xenopsyllinae</taxon>
        <taxon>Xenopsylla</taxon>
    </lineage>
</organism>
<protein>
    <submittedName>
        <fullName evidence="2">Putative secreted protein</fullName>
    </submittedName>
</protein>
<feature type="chain" id="PRO_5027122181" evidence="1">
    <location>
        <begin position="29"/>
        <end position="67"/>
    </location>
</feature>